<accession>A0ABV3U9E6</accession>
<sequence length="333" mass="36704">MELTKVAQLEEIVGKSPAPRDLKVIDYIDEHAQRWLSYSHFAFVAFGKLGNIRLSAVGGDEGFVSVLDAKHLQFSLSAFDEEGVVEQNVSFGSLFIVSGMDETLRINGTVSHILDGLVTLLVEECYLHCAKAFRRSNFWQPEVIEHSNNDISAFFQRSTFLVLASMNNNGQVDVSPKGDPENFLIQEEGDCILFADRPGNRRIDSFRNIIEQPHICVMAIAPGCQDMLEINGSAVLCTDLDLLDRFTVKGKRPKLVTKISSGSKAIKPSMAIAKAALWPAKGGCKELNPAEIFKAHIKHSKESSLKAKLARAAVSLPGAFEAGLELDYKNNMY</sequence>
<dbReference type="RefSeq" id="WP_368381860.1">
    <property type="nucleotide sequence ID" value="NZ_JBFRYA010000009.1"/>
</dbReference>
<organism evidence="2 3">
    <name type="scientific">Zhongshania guokunii</name>
    <dbReference type="NCBI Taxonomy" id="641783"/>
    <lineage>
        <taxon>Bacteria</taxon>
        <taxon>Pseudomonadati</taxon>
        <taxon>Pseudomonadota</taxon>
        <taxon>Gammaproteobacteria</taxon>
        <taxon>Cellvibrionales</taxon>
        <taxon>Spongiibacteraceae</taxon>
        <taxon>Zhongshania</taxon>
    </lineage>
</organism>
<comment type="caution">
    <text evidence="2">The sequence shown here is derived from an EMBL/GenBank/DDBJ whole genome shotgun (WGS) entry which is preliminary data.</text>
</comment>
<feature type="domain" description="Pyridoxamine 5'-phosphate oxidase N-terminal" evidence="1">
    <location>
        <begin position="151"/>
        <end position="249"/>
    </location>
</feature>
<name>A0ABV3U9E6_9GAMM</name>
<evidence type="ECO:0000313" key="2">
    <source>
        <dbReference type="EMBL" id="MEX1669594.1"/>
    </source>
</evidence>
<dbReference type="PANTHER" id="PTHR42815:SF2">
    <property type="entry name" value="FAD-BINDING, PUTATIVE (AFU_ORTHOLOGUE AFUA_6G07600)-RELATED"/>
    <property type="match status" value="1"/>
</dbReference>
<dbReference type="Gene3D" id="2.30.110.10">
    <property type="entry name" value="Electron Transport, Fmn-binding Protein, Chain A"/>
    <property type="match status" value="1"/>
</dbReference>
<dbReference type="Pfam" id="PF01243">
    <property type="entry name" value="PNPOx_N"/>
    <property type="match status" value="1"/>
</dbReference>
<evidence type="ECO:0000313" key="3">
    <source>
        <dbReference type="Proteomes" id="UP001557485"/>
    </source>
</evidence>
<dbReference type="InterPro" id="IPR012349">
    <property type="entry name" value="Split_barrel_FMN-bd"/>
</dbReference>
<dbReference type="PANTHER" id="PTHR42815">
    <property type="entry name" value="FAD-BINDING, PUTATIVE (AFU_ORTHOLOGUE AFUA_6G07600)-RELATED"/>
    <property type="match status" value="1"/>
</dbReference>
<gene>
    <name evidence="2" type="ORF">AB4876_11795</name>
</gene>
<reference evidence="2 3" key="1">
    <citation type="journal article" date="2011" name="Int. J. Syst. Evol. Microbiol.">
        <title>Zhongshania antarctica gen. nov., sp. nov. and Zhongshania guokunii sp. nov., gammaproteobacteria respectively isolated from coastal attached (fast) ice and surface seawater of the Antarctic.</title>
        <authorList>
            <person name="Li H.J."/>
            <person name="Zhang X.Y."/>
            <person name="Chen C.X."/>
            <person name="Zhang Y.J."/>
            <person name="Gao Z.M."/>
            <person name="Yu Y."/>
            <person name="Chen X.L."/>
            <person name="Chen B."/>
            <person name="Zhang Y.Z."/>
        </authorList>
    </citation>
    <scope>NUCLEOTIDE SEQUENCE [LARGE SCALE GENOMIC DNA]</scope>
    <source>
        <strain evidence="2 3">ZS6-22T</strain>
    </source>
</reference>
<keyword evidence="3" id="KW-1185">Reference proteome</keyword>
<dbReference type="InterPro" id="IPR011576">
    <property type="entry name" value="Pyridox_Oxase_N"/>
</dbReference>
<dbReference type="Proteomes" id="UP001557485">
    <property type="component" value="Unassembled WGS sequence"/>
</dbReference>
<proteinExistence type="predicted"/>
<dbReference type="EMBL" id="JBFRYA010000009">
    <property type="protein sequence ID" value="MEX1669594.1"/>
    <property type="molecule type" value="Genomic_DNA"/>
</dbReference>
<protein>
    <submittedName>
        <fullName evidence="2">Pyridoxamine 5'-phosphate oxidase family protein</fullName>
    </submittedName>
</protein>
<dbReference type="SUPFAM" id="SSF50475">
    <property type="entry name" value="FMN-binding split barrel"/>
    <property type="match status" value="1"/>
</dbReference>
<evidence type="ECO:0000259" key="1">
    <source>
        <dbReference type="Pfam" id="PF01243"/>
    </source>
</evidence>